<dbReference type="Pfam" id="PF06042">
    <property type="entry name" value="NTP_transf_6"/>
    <property type="match status" value="1"/>
</dbReference>
<proteinExistence type="predicted"/>
<dbReference type="Proteomes" id="UP000196594">
    <property type="component" value="Unassembled WGS sequence"/>
</dbReference>
<comment type="caution">
    <text evidence="1">The sequence shown here is derived from an EMBL/GenBank/DDBJ whole genome shotgun (WGS) entry which is preliminary data.</text>
</comment>
<evidence type="ECO:0000313" key="1">
    <source>
        <dbReference type="EMBL" id="OUZ38683.1"/>
    </source>
</evidence>
<protein>
    <recommendedName>
        <fullName evidence="3">Nucleotidyltransferase family protein</fullName>
    </recommendedName>
</protein>
<dbReference type="RefSeq" id="WP_087617584.1">
    <property type="nucleotide sequence ID" value="NZ_JAFBEY010000005.1"/>
</dbReference>
<keyword evidence="2" id="KW-1185">Reference proteome</keyword>
<reference evidence="1 2" key="1">
    <citation type="journal article" date="2017" name="Int. J. Syst. Evol. Microbiol.">
        <title>Solibacillus kalamii sp. nov., isolated from a high-efficiency particulate arrestance filter system used in the International Space Station.</title>
        <authorList>
            <person name="Checinska Sielaff A."/>
            <person name="Kumar R.M."/>
            <person name="Pal D."/>
            <person name="Mayilraj S."/>
            <person name="Venkateswaran K."/>
        </authorList>
    </citation>
    <scope>NUCLEOTIDE SEQUENCE [LARGE SCALE GENOMIC DNA]</scope>
    <source>
        <strain evidence="1 2">ISSFR-015</strain>
    </source>
</reference>
<name>A0ABX3ZG41_9BACL</name>
<gene>
    <name evidence="1" type="ORF">CBM15_11250</name>
</gene>
<evidence type="ECO:0000313" key="2">
    <source>
        <dbReference type="Proteomes" id="UP000196594"/>
    </source>
</evidence>
<evidence type="ECO:0008006" key="3">
    <source>
        <dbReference type="Google" id="ProtNLM"/>
    </source>
</evidence>
<dbReference type="EMBL" id="NHNT01000007">
    <property type="protein sequence ID" value="OUZ38683.1"/>
    <property type="molecule type" value="Genomic_DNA"/>
</dbReference>
<organism evidence="1 2">
    <name type="scientific">Solibacillus kalamii</name>
    <dbReference type="NCBI Taxonomy" id="1748298"/>
    <lineage>
        <taxon>Bacteria</taxon>
        <taxon>Bacillati</taxon>
        <taxon>Bacillota</taxon>
        <taxon>Bacilli</taxon>
        <taxon>Bacillales</taxon>
        <taxon>Caryophanaceae</taxon>
        <taxon>Solibacillus</taxon>
    </lineage>
</organism>
<dbReference type="PANTHER" id="PTHR39166:SF1">
    <property type="entry name" value="BLL1166 PROTEIN"/>
    <property type="match status" value="1"/>
</dbReference>
<accession>A0ABX3ZG41</accession>
<dbReference type="PANTHER" id="PTHR39166">
    <property type="entry name" value="BLL1166 PROTEIN"/>
    <property type="match status" value="1"/>
</dbReference>
<sequence length="184" mass="21186">MDYELELTNIIKTDQLLMSILKTVQELQLNDCWVAAGVIRNKVWDYLHNVQTEINDIDVIYFDELNSSIESEKALESKLKKSMPHLPWSVKNQARMHLKNRISPYSSSSEGVAHFPETPTAVAVRLYNNQIEILAPYGLNDLFEGLVRPTPPFNQDSKLHPIYSNRVQSKNWGSIWNTLKIDSE</sequence>
<dbReference type="InterPro" id="IPR009267">
    <property type="entry name" value="NTP_transf_6"/>
</dbReference>